<evidence type="ECO:0000256" key="1">
    <source>
        <dbReference type="ARBA" id="ARBA00004141"/>
    </source>
</evidence>
<dbReference type="AlphaFoldDB" id="A0ABD3R1S9"/>
<feature type="transmembrane region" description="Helical" evidence="5">
    <location>
        <begin position="29"/>
        <end position="48"/>
    </location>
</feature>
<dbReference type="InterPro" id="IPR006634">
    <property type="entry name" value="TLC-dom"/>
</dbReference>
<evidence type="ECO:0000256" key="2">
    <source>
        <dbReference type="ARBA" id="ARBA00022692"/>
    </source>
</evidence>
<dbReference type="GO" id="GO:0016020">
    <property type="term" value="C:membrane"/>
    <property type="evidence" value="ECO:0007669"/>
    <property type="project" value="UniProtKB-SubCell"/>
</dbReference>
<accession>A0ABD3R1S9</accession>
<evidence type="ECO:0000256" key="5">
    <source>
        <dbReference type="SAM" id="Phobius"/>
    </source>
</evidence>
<proteinExistence type="predicted"/>
<organism evidence="7 8">
    <name type="scientific">Cyclostephanos tholiformis</name>
    <dbReference type="NCBI Taxonomy" id="382380"/>
    <lineage>
        <taxon>Eukaryota</taxon>
        <taxon>Sar</taxon>
        <taxon>Stramenopiles</taxon>
        <taxon>Ochrophyta</taxon>
        <taxon>Bacillariophyta</taxon>
        <taxon>Coscinodiscophyceae</taxon>
        <taxon>Thalassiosirophycidae</taxon>
        <taxon>Stephanodiscales</taxon>
        <taxon>Stephanodiscaceae</taxon>
        <taxon>Cyclostephanos</taxon>
    </lineage>
</organism>
<name>A0ABD3R1S9_9STRA</name>
<sequence>MTTKISSFHHRLNTCGIIRGPMDDYAPATLLDVSLFFVFLCVFLGGYYRTVLSPTGRPDGFGNSSVISNLHSVPLCALAFLSLNHIIPETVPICWSVSFFVVDLIDSIVRREAMWFVHAVISLALNLLTGSSARHRALRSVSKGFFAEASTRQVSQTLSAIVFFTTKTTTTFQPFLNHWKKSKSYSSYVVFFVVFTLCRLIWVPYFIYTTYFYHLNGELDMLIWPSLAFCLLQFAWYAKMCMIAVNYKIPKDLMEQFSKEQ</sequence>
<gene>
    <name evidence="7" type="ORF">ACHAXA_007506</name>
</gene>
<evidence type="ECO:0000256" key="3">
    <source>
        <dbReference type="ARBA" id="ARBA00022989"/>
    </source>
</evidence>
<keyword evidence="3 5" id="KW-1133">Transmembrane helix</keyword>
<keyword evidence="8" id="KW-1185">Reference proteome</keyword>
<keyword evidence="4 5" id="KW-0472">Membrane</keyword>
<keyword evidence="2 5" id="KW-0812">Transmembrane</keyword>
<evidence type="ECO:0000256" key="4">
    <source>
        <dbReference type="ARBA" id="ARBA00023136"/>
    </source>
</evidence>
<comment type="subcellular location">
    <subcellularLocation>
        <location evidence="1">Membrane</location>
        <topology evidence="1">Multi-pass membrane protein</topology>
    </subcellularLocation>
</comment>
<feature type="transmembrane region" description="Helical" evidence="5">
    <location>
        <begin position="221"/>
        <end position="238"/>
    </location>
</feature>
<evidence type="ECO:0000259" key="6">
    <source>
        <dbReference type="Pfam" id="PF03798"/>
    </source>
</evidence>
<dbReference type="Proteomes" id="UP001530377">
    <property type="component" value="Unassembled WGS sequence"/>
</dbReference>
<dbReference type="EMBL" id="JALLPB020000785">
    <property type="protein sequence ID" value="KAL3806554.1"/>
    <property type="molecule type" value="Genomic_DNA"/>
</dbReference>
<protein>
    <recommendedName>
        <fullName evidence="6">TLC domain-containing protein</fullName>
    </recommendedName>
</protein>
<feature type="domain" description="TLC" evidence="6">
    <location>
        <begin position="94"/>
        <end position="241"/>
    </location>
</feature>
<evidence type="ECO:0000313" key="7">
    <source>
        <dbReference type="EMBL" id="KAL3806554.1"/>
    </source>
</evidence>
<comment type="caution">
    <text evidence="7">The sequence shown here is derived from an EMBL/GenBank/DDBJ whole genome shotgun (WGS) entry which is preliminary data.</text>
</comment>
<evidence type="ECO:0000313" key="8">
    <source>
        <dbReference type="Proteomes" id="UP001530377"/>
    </source>
</evidence>
<reference evidence="7 8" key="1">
    <citation type="submission" date="2024-10" db="EMBL/GenBank/DDBJ databases">
        <title>Updated reference genomes for cyclostephanoid diatoms.</title>
        <authorList>
            <person name="Roberts W.R."/>
            <person name="Alverson A.J."/>
        </authorList>
    </citation>
    <scope>NUCLEOTIDE SEQUENCE [LARGE SCALE GENOMIC DNA]</scope>
    <source>
        <strain evidence="7 8">AJA228-03</strain>
    </source>
</reference>
<dbReference type="Pfam" id="PF03798">
    <property type="entry name" value="TRAM_LAG1_CLN8"/>
    <property type="match status" value="1"/>
</dbReference>
<feature type="transmembrane region" description="Helical" evidence="5">
    <location>
        <begin position="188"/>
        <end position="209"/>
    </location>
</feature>